<dbReference type="EMBL" id="QOPI01000015">
    <property type="protein sequence ID" value="RCL44472.1"/>
    <property type="molecule type" value="Genomic_DNA"/>
</dbReference>
<evidence type="ECO:0000313" key="2">
    <source>
        <dbReference type="EMBL" id="RCL44472.1"/>
    </source>
</evidence>
<organism evidence="2 3">
    <name type="scientific">SAR86 cluster bacterium</name>
    <dbReference type="NCBI Taxonomy" id="2030880"/>
    <lineage>
        <taxon>Bacteria</taxon>
        <taxon>Pseudomonadati</taxon>
        <taxon>Pseudomonadota</taxon>
        <taxon>Gammaproteobacteria</taxon>
        <taxon>SAR86 cluster</taxon>
    </lineage>
</organism>
<protein>
    <submittedName>
        <fullName evidence="2">Uncharacterized protein</fullName>
    </submittedName>
</protein>
<accession>A0A368C607</accession>
<feature type="chain" id="PRO_5016611695" evidence="1">
    <location>
        <begin position="21"/>
        <end position="188"/>
    </location>
</feature>
<dbReference type="AlphaFoldDB" id="A0A368C607"/>
<proteinExistence type="predicted"/>
<feature type="signal peptide" evidence="1">
    <location>
        <begin position="1"/>
        <end position="20"/>
    </location>
</feature>
<reference evidence="2 3" key="1">
    <citation type="journal article" date="2018" name="Microbiome">
        <title>Fine metagenomic profile of the Mediterranean stratified and mixed water columns revealed by assembly and recruitment.</title>
        <authorList>
            <person name="Haro-Moreno J.M."/>
            <person name="Lopez-Perez M."/>
            <person name="De La Torre J.R."/>
            <person name="Picazo A."/>
            <person name="Camacho A."/>
            <person name="Rodriguez-Valera F."/>
        </authorList>
    </citation>
    <scope>NUCLEOTIDE SEQUENCE [LARGE SCALE GENOMIC DNA]</scope>
    <source>
        <strain evidence="2">MED-G78</strain>
    </source>
</reference>
<evidence type="ECO:0000313" key="3">
    <source>
        <dbReference type="Proteomes" id="UP000252915"/>
    </source>
</evidence>
<gene>
    <name evidence="2" type="ORF">DBW92_03115</name>
</gene>
<evidence type="ECO:0000256" key="1">
    <source>
        <dbReference type="SAM" id="SignalP"/>
    </source>
</evidence>
<comment type="caution">
    <text evidence="2">The sequence shown here is derived from an EMBL/GenBank/DDBJ whole genome shotgun (WGS) entry which is preliminary data.</text>
</comment>
<sequence>MKKLLITTFGCLMLIPLANAMHHGASGHKLSKAEVIKIAKSAAPANVSDDATIMSSDGTILVEGTNGWTCMPGTPPNENVNPMCVDKAWQKWLAAYMAQAEYDSEEEGFGMSYMLQGDVAVDNDDPFNTDKSKGVWIQEGPHLMMLMPASLMKDMPRDPYAGGPYVMWEGNDFVHVMVPLEVTENPNK</sequence>
<keyword evidence="1" id="KW-0732">Signal</keyword>
<dbReference type="Proteomes" id="UP000252915">
    <property type="component" value="Unassembled WGS sequence"/>
</dbReference>
<name>A0A368C607_9GAMM</name>